<gene>
    <name evidence="5" type="ORF">H8J70_01555</name>
</gene>
<evidence type="ECO:0000313" key="5">
    <source>
        <dbReference type="EMBL" id="MBC3535948.1"/>
    </source>
</evidence>
<dbReference type="PROSITE" id="PS51934">
    <property type="entry name" value="LRAT"/>
    <property type="match status" value="1"/>
</dbReference>
<keyword evidence="3" id="KW-0443">Lipid metabolism</keyword>
<dbReference type="EMBL" id="JACOGK010000003">
    <property type="protein sequence ID" value="MBC3535948.1"/>
    <property type="molecule type" value="Genomic_DNA"/>
</dbReference>
<name>A0ABR6VFR0_9FIRM</name>
<dbReference type="InterPro" id="IPR051496">
    <property type="entry name" value="H-rev107_PLA/AT"/>
</dbReference>
<evidence type="ECO:0000259" key="4">
    <source>
        <dbReference type="PROSITE" id="PS51934"/>
    </source>
</evidence>
<dbReference type="Gene3D" id="3.90.1720.10">
    <property type="entry name" value="endopeptidase domain like (from Nostoc punctiforme)"/>
    <property type="match status" value="1"/>
</dbReference>
<evidence type="ECO:0000313" key="6">
    <source>
        <dbReference type="Proteomes" id="UP000606870"/>
    </source>
</evidence>
<accession>A0ABR6VFR0</accession>
<reference evidence="5 6" key="1">
    <citation type="submission" date="2020-08" db="EMBL/GenBank/DDBJ databases">
        <authorList>
            <person name="Liu C."/>
            <person name="Sun Q."/>
        </authorList>
    </citation>
    <scope>NUCLEOTIDE SEQUENCE [LARGE SCALE GENOMIC DNA]</scope>
    <source>
        <strain evidence="5 6">NSJ-59</strain>
    </source>
</reference>
<dbReference type="PANTHER" id="PTHR13943">
    <property type="entry name" value="HRAS-LIKE SUPPRESSOR - RELATED"/>
    <property type="match status" value="1"/>
</dbReference>
<proteinExistence type="predicted"/>
<keyword evidence="6" id="KW-1185">Reference proteome</keyword>
<sequence length="194" mass="22614">MAIDVHSLLSVLKDEKIAAHWLATRPQRGDHIRVRRLGGLYYHHGIYISDREVITFAGDDDHNPFDWWDTKVRATSLELFLQGGQTEVCLYTIRERQQLCSIEETVAFARACLGNEKYSLLFHNCEHFSNACKQGIYRSQQVERILRGQSLHDALACLDDPEQRSRWWDEAVSDLKKQVLSKIKRDLEAKMRQE</sequence>
<keyword evidence="5" id="KW-0012">Acyltransferase</keyword>
<dbReference type="PANTHER" id="PTHR13943:SF77">
    <property type="entry name" value="LRAT DOMAIN-CONTAINING PROTEIN"/>
    <property type="match status" value="1"/>
</dbReference>
<dbReference type="InterPro" id="IPR007053">
    <property type="entry name" value="LRAT_dom"/>
</dbReference>
<dbReference type="GO" id="GO:0016746">
    <property type="term" value="F:acyltransferase activity"/>
    <property type="evidence" value="ECO:0007669"/>
    <property type="project" value="UniProtKB-KW"/>
</dbReference>
<protein>
    <submittedName>
        <fullName evidence="5">Lecithin retinol acyltransferase family protein</fullName>
    </submittedName>
</protein>
<comment type="caution">
    <text evidence="5">The sequence shown here is derived from an EMBL/GenBank/DDBJ whole genome shotgun (WGS) entry which is preliminary data.</text>
</comment>
<feature type="domain" description="LRAT" evidence="4">
    <location>
        <begin position="33"/>
        <end position="141"/>
    </location>
</feature>
<evidence type="ECO:0000256" key="2">
    <source>
        <dbReference type="ARBA" id="ARBA00022801"/>
    </source>
</evidence>
<evidence type="ECO:0000256" key="1">
    <source>
        <dbReference type="ARBA" id="ARBA00022679"/>
    </source>
</evidence>
<dbReference type="Proteomes" id="UP000606870">
    <property type="component" value="Unassembled WGS sequence"/>
</dbReference>
<dbReference type="RefSeq" id="WP_186502003.1">
    <property type="nucleotide sequence ID" value="NZ_JACOGK010000003.1"/>
</dbReference>
<evidence type="ECO:0000256" key="3">
    <source>
        <dbReference type="ARBA" id="ARBA00023098"/>
    </source>
</evidence>
<dbReference type="Pfam" id="PF04970">
    <property type="entry name" value="LRAT"/>
    <property type="match status" value="1"/>
</dbReference>
<keyword evidence="1" id="KW-0808">Transferase</keyword>
<keyword evidence="2" id="KW-0378">Hydrolase</keyword>
<organism evidence="5 6">
    <name type="scientific">Megasphaera hominis</name>
    <dbReference type="NCBI Taxonomy" id="159836"/>
    <lineage>
        <taxon>Bacteria</taxon>
        <taxon>Bacillati</taxon>
        <taxon>Bacillota</taxon>
        <taxon>Negativicutes</taxon>
        <taxon>Veillonellales</taxon>
        <taxon>Veillonellaceae</taxon>
        <taxon>Megasphaera</taxon>
    </lineage>
</organism>